<evidence type="ECO:0000259" key="1">
    <source>
        <dbReference type="Pfam" id="PF07589"/>
    </source>
</evidence>
<dbReference type="EMBL" id="JBBUKT010000003">
    <property type="protein sequence ID" value="MEK7950920.1"/>
    <property type="molecule type" value="Genomic_DNA"/>
</dbReference>
<gene>
    <name evidence="2" type="ORF">WKV53_10450</name>
</gene>
<proteinExistence type="predicted"/>
<organism evidence="2 3">
    <name type="scientific">Luteolibacter soli</name>
    <dbReference type="NCBI Taxonomy" id="3135280"/>
    <lineage>
        <taxon>Bacteria</taxon>
        <taxon>Pseudomonadati</taxon>
        <taxon>Verrucomicrobiota</taxon>
        <taxon>Verrucomicrobiia</taxon>
        <taxon>Verrucomicrobiales</taxon>
        <taxon>Verrucomicrobiaceae</taxon>
        <taxon>Luteolibacter</taxon>
    </lineage>
</organism>
<protein>
    <submittedName>
        <fullName evidence="2">PEP-CTERM sorting domain-containing protein</fullName>
    </submittedName>
</protein>
<reference evidence="2 3" key="1">
    <citation type="submission" date="2024-04" db="EMBL/GenBank/DDBJ databases">
        <title>Luteolibacter sp. isolated from soil.</title>
        <authorList>
            <person name="An J."/>
        </authorList>
    </citation>
    <scope>NUCLEOTIDE SEQUENCE [LARGE SCALE GENOMIC DNA]</scope>
    <source>
        <strain evidence="2 3">Y139</strain>
    </source>
</reference>
<dbReference type="InterPro" id="IPR013424">
    <property type="entry name" value="Ice-binding_C"/>
</dbReference>
<dbReference type="NCBIfam" id="TIGR02595">
    <property type="entry name" value="PEP_CTERM"/>
    <property type="match status" value="1"/>
</dbReference>
<name>A0ABU9AT50_9BACT</name>
<dbReference type="Pfam" id="PF06707">
    <property type="entry name" value="DUF1194"/>
    <property type="match status" value="1"/>
</dbReference>
<evidence type="ECO:0000313" key="3">
    <source>
        <dbReference type="Proteomes" id="UP001371305"/>
    </source>
</evidence>
<dbReference type="RefSeq" id="WP_341404521.1">
    <property type="nucleotide sequence ID" value="NZ_JBBUKT010000003.1"/>
</dbReference>
<accession>A0ABU9AT50</accession>
<keyword evidence="3" id="KW-1185">Reference proteome</keyword>
<dbReference type="InterPro" id="IPR010607">
    <property type="entry name" value="DUF1194"/>
</dbReference>
<comment type="caution">
    <text evidence="2">The sequence shown here is derived from an EMBL/GenBank/DDBJ whole genome shotgun (WGS) entry which is preliminary data.</text>
</comment>
<dbReference type="Proteomes" id="UP001371305">
    <property type="component" value="Unassembled WGS sequence"/>
</dbReference>
<feature type="domain" description="Ice-binding protein C-terminal" evidence="1">
    <location>
        <begin position="248"/>
        <end position="271"/>
    </location>
</feature>
<dbReference type="Pfam" id="PF07589">
    <property type="entry name" value="PEP-CTERM"/>
    <property type="match status" value="1"/>
</dbReference>
<evidence type="ECO:0000313" key="2">
    <source>
        <dbReference type="EMBL" id="MEK7950920.1"/>
    </source>
</evidence>
<sequence length="274" mass="28626">MKQPSLPQFSRVRSGALAFAVASTLMLQSSRAGNVDTELLILVDAQTYSQSDFNLILDNVAKTFESPSFYAAVTQGGVYGKMASSVMLYNLPTNPVAITWRELTTQQDFFNFANSVRSIAYPNVGWGVSYAAALTSAAASIAASPSNGTTQQITIIDDATGFYQADPAGTKAARNAALASGVDVINAMVFDAAYQEAAVNSFYQANIVSPNGTVSVVSSPQGGPKANSDLNLISGAVQTSVAGPTISAVPEPNTVMALGLAGAAFLMRRRRCRA</sequence>